<reference evidence="6" key="1">
    <citation type="journal article" date="2014" name="Genome Announc.">
        <title>Genome Sequence of Arthrobacter siccitolerans 4J27, a Xeroprotectant-Producing Desiccation-Tolerant Microorganism.</title>
        <authorList>
            <person name="Manzanera M."/>
            <person name="Santa-Cruz-Calvo L."/>
            <person name="Vilchez J.I."/>
            <person name="Garcia-Fontana C."/>
            <person name="Silva-Castro G.A."/>
            <person name="Calvo C."/>
            <person name="Gonzalez-Lopez J."/>
        </authorList>
    </citation>
    <scope>NUCLEOTIDE SEQUENCE [LARGE SCALE GENOMIC DNA]</scope>
    <source>
        <strain evidence="6">4J27</strain>
    </source>
</reference>
<dbReference type="PANTHER" id="PTHR32182:SF0">
    <property type="entry name" value="DNA REPLICATION AND REPAIR PROTEIN RECF"/>
    <property type="match status" value="1"/>
</dbReference>
<dbReference type="SUPFAM" id="SSF52540">
    <property type="entry name" value="P-loop containing nucleoside triphosphate hydrolases"/>
    <property type="match status" value="1"/>
</dbReference>
<keyword evidence="1" id="KW-0227">DNA damage</keyword>
<evidence type="ECO:0000313" key="6">
    <source>
        <dbReference type="Proteomes" id="UP000035722"/>
    </source>
</evidence>
<dbReference type="GO" id="GO:0009432">
    <property type="term" value="P:SOS response"/>
    <property type="evidence" value="ECO:0007669"/>
    <property type="project" value="UniProtKB-KW"/>
</dbReference>
<dbReference type="InterPro" id="IPR038729">
    <property type="entry name" value="Rad50/SbcC_AAA"/>
</dbReference>
<dbReference type="PANTHER" id="PTHR32182">
    <property type="entry name" value="DNA REPLICATION AND REPAIR PROTEIN RECF"/>
    <property type="match status" value="1"/>
</dbReference>
<protein>
    <recommendedName>
        <fullName evidence="4">Rad50/SbcC-type AAA domain-containing protein</fullName>
    </recommendedName>
</protein>
<proteinExistence type="predicted"/>
<organism evidence="5 6">
    <name type="scientific">Pseudarthrobacter siccitolerans</name>
    <dbReference type="NCBI Taxonomy" id="861266"/>
    <lineage>
        <taxon>Bacteria</taxon>
        <taxon>Bacillati</taxon>
        <taxon>Actinomycetota</taxon>
        <taxon>Actinomycetes</taxon>
        <taxon>Micrococcales</taxon>
        <taxon>Micrococcaceae</taxon>
        <taxon>Pseudarthrobacter</taxon>
    </lineage>
</organism>
<keyword evidence="3" id="KW-0742">SOS response</keyword>
<dbReference type="OrthoDB" id="9815944at2"/>
<evidence type="ECO:0000256" key="2">
    <source>
        <dbReference type="ARBA" id="ARBA00023204"/>
    </source>
</evidence>
<evidence type="ECO:0000256" key="1">
    <source>
        <dbReference type="ARBA" id="ARBA00022763"/>
    </source>
</evidence>
<keyword evidence="2" id="KW-0234">DNA repair</keyword>
<accession>A0A024GXF0</accession>
<name>A0A024GXF0_9MICC</name>
<evidence type="ECO:0000259" key="4">
    <source>
        <dbReference type="Pfam" id="PF13476"/>
    </source>
</evidence>
<dbReference type="RefSeq" id="WP_083435256.1">
    <property type="nucleotide sequence ID" value="NZ_CAQI01000027.1"/>
</dbReference>
<evidence type="ECO:0000256" key="3">
    <source>
        <dbReference type="ARBA" id="ARBA00023236"/>
    </source>
</evidence>
<dbReference type="EMBL" id="CAQI01000027">
    <property type="protein sequence ID" value="CCQ44423.1"/>
    <property type="molecule type" value="Genomic_DNA"/>
</dbReference>
<dbReference type="Pfam" id="PF13476">
    <property type="entry name" value="AAA_23"/>
    <property type="match status" value="1"/>
</dbReference>
<gene>
    <name evidence="5" type="ORF">ARTSIC4J27_349</name>
</gene>
<dbReference type="AlphaFoldDB" id="A0A024GXF0"/>
<dbReference type="InterPro" id="IPR027417">
    <property type="entry name" value="P-loop_NTPase"/>
</dbReference>
<feature type="domain" description="Rad50/SbcC-type AAA" evidence="4">
    <location>
        <begin position="7"/>
        <end position="68"/>
    </location>
</feature>
<evidence type="ECO:0000313" key="5">
    <source>
        <dbReference type="EMBL" id="CCQ44423.1"/>
    </source>
</evidence>
<comment type="caution">
    <text evidence="5">The sequence shown here is derived from an EMBL/GenBank/DDBJ whole genome shotgun (WGS) entry which is preliminary data.</text>
</comment>
<sequence>MTKKITSVTISNFRGISEQMSMSFTKGNDNRGRSILLYGENGTGKSSIVDAIEFATRSVVSRRTIGGKKDRRELQNLIESTAGPRVDIAFGNGESYSRGAGKVSPDVKKLVRLNPVPGFEICPLVIRRRDIDGFWTMPEEVRQSLFFDYFRDLGGAFLDEEARQLAVKTYQDAVSLHEKALAEIVPYLDRWEGEYPEHTSALSGLRSHLMYEHGSGHPRALPVVVEQLFKNFSASLKGRNLAAAAGKQALTQGVNDRSRVQNILTRVSKRAAADFRTVTGAEWVTDFIFTLTGETGIKIKLLTRGKTIDPTQILSEAMLDLLALLIFIEMHIECAIAGQEKIIILDDVFQSVDRSLRMRTLEHLGKRLEGWQILLTLHDRLWLEMANRALNAAGNDHLILELRRTTAHKQPFLLTPATGPLRDLQHCIGTQAPATLTAGAAGRALEAILEEATQVLQVTIRRKVDDKYTINDLWEPLRADLLKSEPANMSSIVKRIEDSRFLRNSVGAHFNAAAEGISSLEISDFADAVMALRGALTCHCGSHFKRGGTAGGKWKLAPSCKHRIAVASAQP</sequence>
<dbReference type="Gene3D" id="3.40.50.300">
    <property type="entry name" value="P-loop containing nucleotide triphosphate hydrolases"/>
    <property type="match status" value="1"/>
</dbReference>
<keyword evidence="6" id="KW-1185">Reference proteome</keyword>
<dbReference type="GO" id="GO:0000731">
    <property type="term" value="P:DNA synthesis involved in DNA repair"/>
    <property type="evidence" value="ECO:0007669"/>
    <property type="project" value="TreeGrafter"/>
</dbReference>
<dbReference type="STRING" id="861266.ARTSIC4J27_349"/>
<dbReference type="Proteomes" id="UP000035722">
    <property type="component" value="Unassembled WGS sequence"/>
</dbReference>
<dbReference type="GO" id="GO:0006302">
    <property type="term" value="P:double-strand break repair"/>
    <property type="evidence" value="ECO:0007669"/>
    <property type="project" value="InterPro"/>
</dbReference>
<dbReference type="GO" id="GO:0016887">
    <property type="term" value="F:ATP hydrolysis activity"/>
    <property type="evidence" value="ECO:0007669"/>
    <property type="project" value="InterPro"/>
</dbReference>